<gene>
    <name evidence="13" type="primary">gshAB</name>
    <name evidence="13" type="synonym">gshF</name>
    <name evidence="15" type="ORF">IV74_GL002140</name>
</gene>
<dbReference type="Proteomes" id="UP000051658">
    <property type="component" value="Unassembled WGS sequence"/>
</dbReference>
<dbReference type="GO" id="GO:0005524">
    <property type="term" value="F:ATP binding"/>
    <property type="evidence" value="ECO:0007669"/>
    <property type="project" value="UniProtKB-UniRule"/>
</dbReference>
<dbReference type="InterPro" id="IPR040657">
    <property type="entry name" value="GshAB_ATP-grasp"/>
</dbReference>
<evidence type="ECO:0000256" key="13">
    <source>
        <dbReference type="HAMAP-Rule" id="MF_00782"/>
    </source>
</evidence>
<dbReference type="InterPro" id="IPR007370">
    <property type="entry name" value="Glu_cys_ligase"/>
</dbReference>
<dbReference type="Gene3D" id="3.30.1490.20">
    <property type="entry name" value="ATP-grasp fold, A domain"/>
    <property type="match status" value="1"/>
</dbReference>
<comment type="caution">
    <text evidence="15">The sequence shown here is derived from an EMBL/GenBank/DDBJ whole genome shotgun (WGS) entry which is preliminary data.</text>
</comment>
<dbReference type="GO" id="GO:0046872">
    <property type="term" value="F:metal ion binding"/>
    <property type="evidence" value="ECO:0007669"/>
    <property type="project" value="UniProtKB-KW"/>
</dbReference>
<keyword evidence="9" id="KW-0460">Magnesium</keyword>
<dbReference type="Pfam" id="PF04262">
    <property type="entry name" value="Glu_cys_ligase"/>
    <property type="match status" value="1"/>
</dbReference>
<keyword evidence="10" id="KW-0464">Manganese</keyword>
<proteinExistence type="inferred from homology"/>
<protein>
    <recommendedName>
        <fullName evidence="13">Glutathione biosynthesis bifunctional protein GshAB</fullName>
    </recommendedName>
    <alternativeName>
        <fullName evidence="13">Gamma-GCS-GS</fullName>
        <shortName evidence="13">GCS-GS</shortName>
    </alternativeName>
    <domain>
        <recommendedName>
            <fullName evidence="13">Glutamate--cysteine ligase</fullName>
            <ecNumber evidence="13">6.3.2.2</ecNumber>
        </recommendedName>
        <alternativeName>
            <fullName evidence="13">Gamma-ECS</fullName>
            <shortName evidence="13">GCS</shortName>
        </alternativeName>
        <alternativeName>
            <fullName evidence="13">Gamma-glutamylcysteine synthetase</fullName>
        </alternativeName>
    </domain>
    <domain>
        <recommendedName>
            <fullName evidence="13">Glutathione synthetase</fullName>
            <ecNumber evidence="13">6.3.2.3</ecNumber>
        </recommendedName>
        <alternativeName>
            <fullName evidence="13">GSH synthetase</fullName>
            <shortName evidence="13">GS</shortName>
            <shortName evidence="13">GSH-S</shortName>
            <shortName evidence="13">GSHase</shortName>
        </alternativeName>
        <alternativeName>
            <fullName evidence="13">Glutathione synthase</fullName>
        </alternativeName>
    </domain>
</protein>
<dbReference type="PANTHER" id="PTHR38761:SF1">
    <property type="entry name" value="GLUTAMATE--CYSTEINE LIGASE"/>
    <property type="match status" value="1"/>
</dbReference>
<dbReference type="InterPro" id="IPR003806">
    <property type="entry name" value="ATP-grasp_PylC-type"/>
</dbReference>
<comment type="catalytic activity">
    <reaction evidence="13">
        <text>gamma-L-glutamyl-L-cysteine + glycine + ATP = glutathione + ADP + phosphate + H(+)</text>
        <dbReference type="Rhea" id="RHEA:13557"/>
        <dbReference type="ChEBI" id="CHEBI:15378"/>
        <dbReference type="ChEBI" id="CHEBI:30616"/>
        <dbReference type="ChEBI" id="CHEBI:43474"/>
        <dbReference type="ChEBI" id="CHEBI:57305"/>
        <dbReference type="ChEBI" id="CHEBI:57925"/>
        <dbReference type="ChEBI" id="CHEBI:58173"/>
        <dbReference type="ChEBI" id="CHEBI:456216"/>
        <dbReference type="EC" id="6.3.2.3"/>
    </reaction>
</comment>
<comment type="pathway">
    <text evidence="13">Sulfur metabolism; glutathione biosynthesis; glutathione from L-cysteine and L-glutamate: step 2/2.</text>
</comment>
<comment type="subunit">
    <text evidence="13">Monomer.</text>
</comment>
<dbReference type="PATRIC" id="fig|1449336.4.peg.2177"/>
<dbReference type="Gene3D" id="3.30.590.20">
    <property type="match status" value="1"/>
</dbReference>
<dbReference type="Gene3D" id="3.30.470.20">
    <property type="entry name" value="ATP-grasp fold, B domain"/>
    <property type="match status" value="2"/>
</dbReference>
<dbReference type="GeneID" id="89589129"/>
<dbReference type="AlphaFoldDB" id="A0A0R2HW15"/>
<keyword evidence="6" id="KW-0479">Metal-binding</keyword>
<dbReference type="InterPro" id="IPR006334">
    <property type="entry name" value="Glut_cys_ligase"/>
</dbReference>
<accession>A0A0R2HW15</accession>
<evidence type="ECO:0000313" key="16">
    <source>
        <dbReference type="Proteomes" id="UP000051658"/>
    </source>
</evidence>
<evidence type="ECO:0000256" key="7">
    <source>
        <dbReference type="ARBA" id="ARBA00022741"/>
    </source>
</evidence>
<comment type="cofactor">
    <cofactor evidence="1">
        <name>Mn(2+)</name>
        <dbReference type="ChEBI" id="CHEBI:29035"/>
    </cofactor>
</comment>
<sequence>MTQLSELLKKAALGPAFNEGKFGIEKEGLRVTESGKLALTPHPTVFGNRSYNPYIQTDFSESQLELVTAPTESTQTMNRWLMAIHDVVERSLPLNEYIWPMSMPIGLPAESDIQVAQFDDPTAVAYREHLAEKYGKKKQMVCGIHYNYEINEKLLIALFKQQTAITSLIEFKSHVYMKLAKNFLRYRWLLTYLLGASPVATDDFYTDKEQPLNTYVRSIRSSHYGYVNSEDVKVSFESLETYISDIQQLVATGVLSEEKEFYSPVRIRGTKEVKELASKGIQYLEFRIFDLNPYAAFGMTEKDMEFIHLFLMTLIWLDETATVSDIEKGKKYNEATALAHPYEISAYQAEGLALVEKMQEMIATLSLSTEQAALVEEAKRQLLEPKETIAGRLVTDIEKQGSYQLVGLALAKQYKAEALEKSYNLRGFEGMELSTQLLMFDSIQKGIEVEILDESEQFLKLTHEDHVEYVKNANMTSKDQYIAPLIMENKVVTKKVLESAGFHVPAGAEYETPEEAKSDYWNHQDKGIVIKPKSTNYGLGISIFKDGASKEDYELAVDIAFKEDRAILVEEFIDGTEYRFFVLGNETRAIMLRMPANVVGDGERTIQELVAIKNQDPLRGTHHRSPLELIQLGEIEQLMLKEQGFTIDSIPAMGTIVYLRENSNISTGGDSFDLTDEMDESYKKAAVEMTKALGATISGVDLIIPDRSQPSTPGNPGYAVIEANFNPAMHMHTYPYQGKGRRLTRDVLDLLFPELEIRKKKDTEAYL</sequence>
<reference evidence="15 16" key="1">
    <citation type="journal article" date="2015" name="Genome Announc.">
        <title>Expanding the biotechnology potential of lactobacilli through comparative genomics of 213 strains and associated genera.</title>
        <authorList>
            <person name="Sun Z."/>
            <person name="Harris H.M."/>
            <person name="McCann A."/>
            <person name="Guo C."/>
            <person name="Argimon S."/>
            <person name="Zhang W."/>
            <person name="Yang X."/>
            <person name="Jeffery I.B."/>
            <person name="Cooney J.C."/>
            <person name="Kagawa T.F."/>
            <person name="Liu W."/>
            <person name="Song Y."/>
            <person name="Salvetti E."/>
            <person name="Wrobel A."/>
            <person name="Rasinkangas P."/>
            <person name="Parkhill J."/>
            <person name="Rea M.C."/>
            <person name="O'Sullivan O."/>
            <person name="Ritari J."/>
            <person name="Douillard F.P."/>
            <person name="Paul Ross R."/>
            <person name="Yang R."/>
            <person name="Briner A.E."/>
            <person name="Felis G.E."/>
            <person name="de Vos W.M."/>
            <person name="Barrangou R."/>
            <person name="Klaenhammer T.R."/>
            <person name="Caufield P.W."/>
            <person name="Cui Y."/>
            <person name="Zhang H."/>
            <person name="O'Toole P.W."/>
        </authorList>
    </citation>
    <scope>NUCLEOTIDE SEQUENCE [LARGE SCALE GENOMIC DNA]</scope>
    <source>
        <strain evidence="15 16">DSM 20623</strain>
    </source>
</reference>
<dbReference type="RefSeq" id="WP_034569192.1">
    <property type="nucleotide sequence ID" value="NZ_JQBS01000035.1"/>
</dbReference>
<dbReference type="GO" id="GO:0004363">
    <property type="term" value="F:glutathione synthase activity"/>
    <property type="evidence" value="ECO:0007669"/>
    <property type="project" value="UniProtKB-UniRule"/>
</dbReference>
<keyword evidence="7 13" id="KW-0547">Nucleotide-binding</keyword>
<dbReference type="HAMAP" id="MF_00782">
    <property type="entry name" value="Glut_biosynth"/>
    <property type="match status" value="1"/>
</dbReference>
<evidence type="ECO:0000313" key="15">
    <source>
        <dbReference type="EMBL" id="KRN54556.1"/>
    </source>
</evidence>
<keyword evidence="4 13" id="KW-0436">Ligase</keyword>
<evidence type="ECO:0000256" key="5">
    <source>
        <dbReference type="ARBA" id="ARBA00022684"/>
    </source>
</evidence>
<evidence type="ECO:0000256" key="10">
    <source>
        <dbReference type="ARBA" id="ARBA00023211"/>
    </source>
</evidence>
<dbReference type="GO" id="GO:0004357">
    <property type="term" value="F:glutamate-cysteine ligase activity"/>
    <property type="evidence" value="ECO:0007669"/>
    <property type="project" value="UniProtKB-UniRule"/>
</dbReference>
<organism evidence="15 16">
    <name type="scientific">Carnobacterium divergens DSM 20623</name>
    <dbReference type="NCBI Taxonomy" id="1449336"/>
    <lineage>
        <taxon>Bacteria</taxon>
        <taxon>Bacillati</taxon>
        <taxon>Bacillota</taxon>
        <taxon>Bacilli</taxon>
        <taxon>Lactobacillales</taxon>
        <taxon>Carnobacteriaceae</taxon>
        <taxon>Carnobacterium</taxon>
    </lineage>
</organism>
<dbReference type="SUPFAM" id="SSF56059">
    <property type="entry name" value="Glutathione synthetase ATP-binding domain-like"/>
    <property type="match status" value="1"/>
</dbReference>
<keyword evidence="5 13" id="KW-0317">Glutathione biosynthesis</keyword>
<dbReference type="InterPro" id="IPR006335">
    <property type="entry name" value="Glut_biosynth"/>
</dbReference>
<evidence type="ECO:0000256" key="1">
    <source>
        <dbReference type="ARBA" id="ARBA00001936"/>
    </source>
</evidence>
<feature type="domain" description="ATP-grasp" evidence="14">
    <location>
        <begin position="494"/>
        <end position="752"/>
    </location>
</feature>
<dbReference type="InterPro" id="IPR013815">
    <property type="entry name" value="ATP_grasp_subdomain_1"/>
</dbReference>
<dbReference type="InterPro" id="IPR011761">
    <property type="entry name" value="ATP-grasp"/>
</dbReference>
<comment type="function">
    <text evidence="13">Synthesizes glutathione from L-glutamate and L-cysteine via gamma-L-glutamyl-L-cysteine.</text>
</comment>
<evidence type="ECO:0000256" key="11">
    <source>
        <dbReference type="ARBA" id="ARBA00023268"/>
    </source>
</evidence>
<dbReference type="EC" id="6.3.2.3" evidence="13"/>
<evidence type="ECO:0000256" key="3">
    <source>
        <dbReference type="ARBA" id="ARBA00005006"/>
    </source>
</evidence>
<feature type="region of interest" description="Glutamate--cysteine ligase" evidence="13">
    <location>
        <begin position="1"/>
        <end position="337"/>
    </location>
</feature>
<evidence type="ECO:0000256" key="12">
    <source>
        <dbReference type="ARBA" id="ARBA00048819"/>
    </source>
</evidence>
<evidence type="ECO:0000256" key="8">
    <source>
        <dbReference type="ARBA" id="ARBA00022840"/>
    </source>
</evidence>
<name>A0A0R2HW15_CARDV</name>
<keyword evidence="11 13" id="KW-0511">Multifunctional enzyme</keyword>
<dbReference type="EMBL" id="JQBS01000035">
    <property type="protein sequence ID" value="KRN54556.1"/>
    <property type="molecule type" value="Genomic_DNA"/>
</dbReference>
<dbReference type="SUPFAM" id="SSF55931">
    <property type="entry name" value="Glutamine synthetase/guanido kinase"/>
    <property type="match status" value="1"/>
</dbReference>
<dbReference type="Pfam" id="PF18419">
    <property type="entry name" value="ATP-grasp_6"/>
    <property type="match status" value="1"/>
</dbReference>
<dbReference type="Pfam" id="PF02655">
    <property type="entry name" value="ATP-grasp_3"/>
    <property type="match status" value="1"/>
</dbReference>
<keyword evidence="16" id="KW-1185">Reference proteome</keyword>
<dbReference type="PROSITE" id="PS50975">
    <property type="entry name" value="ATP_GRASP"/>
    <property type="match status" value="1"/>
</dbReference>
<evidence type="ECO:0000256" key="9">
    <source>
        <dbReference type="ARBA" id="ARBA00022842"/>
    </source>
</evidence>
<dbReference type="UniPathway" id="UPA00142">
    <property type="reaction ID" value="UER00209"/>
</dbReference>
<comment type="similarity">
    <text evidence="13">In the N-terminal section; belongs to the glutamate--cysteine ligase type 1 family. Type 2 subfamily.</text>
</comment>
<dbReference type="NCBIfam" id="NF002688">
    <property type="entry name" value="PRK02471.1"/>
    <property type="match status" value="1"/>
</dbReference>
<comment type="catalytic activity">
    <reaction evidence="12 13">
        <text>L-cysteine + L-glutamate + ATP = gamma-L-glutamyl-L-cysteine + ADP + phosphate + H(+)</text>
        <dbReference type="Rhea" id="RHEA:13285"/>
        <dbReference type="ChEBI" id="CHEBI:15378"/>
        <dbReference type="ChEBI" id="CHEBI:29985"/>
        <dbReference type="ChEBI" id="CHEBI:30616"/>
        <dbReference type="ChEBI" id="CHEBI:35235"/>
        <dbReference type="ChEBI" id="CHEBI:43474"/>
        <dbReference type="ChEBI" id="CHEBI:58173"/>
        <dbReference type="ChEBI" id="CHEBI:456216"/>
        <dbReference type="EC" id="6.3.2.2"/>
    </reaction>
</comment>
<dbReference type="PANTHER" id="PTHR38761">
    <property type="entry name" value="GLUTAMATE--CYSTEINE LIGASE"/>
    <property type="match status" value="1"/>
</dbReference>
<evidence type="ECO:0000256" key="6">
    <source>
        <dbReference type="ARBA" id="ARBA00022723"/>
    </source>
</evidence>
<evidence type="ECO:0000259" key="14">
    <source>
        <dbReference type="PROSITE" id="PS50975"/>
    </source>
</evidence>
<dbReference type="EC" id="6.3.2.2" evidence="13"/>
<dbReference type="GO" id="GO:0005829">
    <property type="term" value="C:cytosol"/>
    <property type="evidence" value="ECO:0007669"/>
    <property type="project" value="TreeGrafter"/>
</dbReference>
<evidence type="ECO:0000256" key="4">
    <source>
        <dbReference type="ARBA" id="ARBA00022598"/>
    </source>
</evidence>
<dbReference type="NCBIfam" id="TIGR01435">
    <property type="entry name" value="glu_cys_lig_rel"/>
    <property type="match status" value="1"/>
</dbReference>
<keyword evidence="8 13" id="KW-0067">ATP-binding</keyword>
<evidence type="ECO:0000256" key="2">
    <source>
        <dbReference type="ARBA" id="ARBA00001946"/>
    </source>
</evidence>
<dbReference type="eggNOG" id="COG2918">
    <property type="taxonomic scope" value="Bacteria"/>
</dbReference>
<comment type="pathway">
    <text evidence="3 13">Sulfur metabolism; glutathione biosynthesis; glutathione from L-cysteine and L-glutamate: step 1/2.</text>
</comment>
<dbReference type="eggNOG" id="COG1181">
    <property type="taxonomic scope" value="Bacteria"/>
</dbReference>
<comment type="cofactor">
    <cofactor evidence="2">
        <name>Mg(2+)</name>
        <dbReference type="ChEBI" id="CHEBI:18420"/>
    </cofactor>
</comment>
<dbReference type="InterPro" id="IPR014746">
    <property type="entry name" value="Gln_synth/guanido_kin_cat_dom"/>
</dbReference>